<accession>A0A4Y7R7I8</accession>
<dbReference type="EMBL" id="QFGA01000003">
    <property type="protein sequence ID" value="TEB04726.1"/>
    <property type="molecule type" value="Genomic_DNA"/>
</dbReference>
<keyword evidence="1" id="KW-0812">Transmembrane</keyword>
<dbReference type="Proteomes" id="UP000298324">
    <property type="component" value="Unassembled WGS sequence"/>
</dbReference>
<dbReference type="RefSeq" id="WP_190259061.1">
    <property type="nucleotide sequence ID" value="NZ_QFGA01000003.1"/>
</dbReference>
<dbReference type="PROSITE" id="PS00409">
    <property type="entry name" value="PROKAR_NTER_METHYL"/>
    <property type="match status" value="1"/>
</dbReference>
<evidence type="ECO:0008006" key="4">
    <source>
        <dbReference type="Google" id="ProtNLM"/>
    </source>
</evidence>
<dbReference type="AlphaFoldDB" id="A0A4Y7R7I8"/>
<reference evidence="2 3" key="1">
    <citation type="journal article" date="2018" name="Environ. Microbiol.">
        <title>Novel energy conservation strategies and behaviour of Pelotomaculum schinkii driving syntrophic propionate catabolism.</title>
        <authorList>
            <person name="Hidalgo-Ahumada C.A.P."/>
            <person name="Nobu M.K."/>
            <person name="Narihiro T."/>
            <person name="Tamaki H."/>
            <person name="Liu W.T."/>
            <person name="Kamagata Y."/>
            <person name="Stams A.J.M."/>
            <person name="Imachi H."/>
            <person name="Sousa D.Z."/>
        </authorList>
    </citation>
    <scope>NUCLEOTIDE SEQUENCE [LARGE SCALE GENOMIC DNA]</scope>
    <source>
        <strain evidence="2 3">HH</strain>
    </source>
</reference>
<dbReference type="Pfam" id="PF07963">
    <property type="entry name" value="N_methyl"/>
    <property type="match status" value="1"/>
</dbReference>
<dbReference type="InterPro" id="IPR012902">
    <property type="entry name" value="N_methyl_site"/>
</dbReference>
<evidence type="ECO:0000313" key="2">
    <source>
        <dbReference type="EMBL" id="TEB04726.1"/>
    </source>
</evidence>
<organism evidence="2 3">
    <name type="scientific">Pelotomaculum schinkii</name>
    <dbReference type="NCBI Taxonomy" id="78350"/>
    <lineage>
        <taxon>Bacteria</taxon>
        <taxon>Bacillati</taxon>
        <taxon>Bacillota</taxon>
        <taxon>Clostridia</taxon>
        <taxon>Eubacteriales</taxon>
        <taxon>Desulfotomaculaceae</taxon>
        <taxon>Pelotomaculum</taxon>
    </lineage>
</organism>
<sequence length="163" mass="17212">MIQKGSRNAHLSGLMTETKGMTLVEVIVAMFIGTIIIISGFEIFQYAGTSYKESFTSYQNYSALQNAASWIIRDARSQNAQSIAINNGGQSVTVGNNVFSFTGSQLVKTTNGTSTVVAQNVTGSFSVQAGANNSIILTINIGATDGRKNIQANATVYSLVTGP</sequence>
<keyword evidence="1" id="KW-0472">Membrane</keyword>
<protein>
    <recommendedName>
        <fullName evidence="4">Prepilin-type N-terminal cleavage/methylation domain-containing protein</fullName>
    </recommendedName>
</protein>
<dbReference type="NCBIfam" id="TIGR02532">
    <property type="entry name" value="IV_pilin_GFxxxE"/>
    <property type="match status" value="1"/>
</dbReference>
<keyword evidence="3" id="KW-1185">Reference proteome</keyword>
<proteinExistence type="predicted"/>
<name>A0A4Y7R7I8_9FIRM</name>
<evidence type="ECO:0000313" key="3">
    <source>
        <dbReference type="Proteomes" id="UP000298324"/>
    </source>
</evidence>
<feature type="transmembrane region" description="Helical" evidence="1">
    <location>
        <begin position="21"/>
        <end position="41"/>
    </location>
</feature>
<keyword evidence="1" id="KW-1133">Transmembrane helix</keyword>
<gene>
    <name evidence="2" type="ORF">Psch_03488</name>
</gene>
<evidence type="ECO:0000256" key="1">
    <source>
        <dbReference type="SAM" id="Phobius"/>
    </source>
</evidence>
<comment type="caution">
    <text evidence="2">The sequence shown here is derived from an EMBL/GenBank/DDBJ whole genome shotgun (WGS) entry which is preliminary data.</text>
</comment>